<evidence type="ECO:0000313" key="5">
    <source>
        <dbReference type="EMBL" id="MFC6090292.1"/>
    </source>
</evidence>
<organism evidence="5 6">
    <name type="scientific">Saccharothrix lopnurensis</name>
    <dbReference type="NCBI Taxonomy" id="1670621"/>
    <lineage>
        <taxon>Bacteria</taxon>
        <taxon>Bacillati</taxon>
        <taxon>Actinomycetota</taxon>
        <taxon>Actinomycetes</taxon>
        <taxon>Pseudonocardiales</taxon>
        <taxon>Pseudonocardiaceae</taxon>
        <taxon>Saccharothrix</taxon>
    </lineage>
</organism>
<feature type="chain" id="PRO_5046125077" evidence="3">
    <location>
        <begin position="28"/>
        <end position="391"/>
    </location>
</feature>
<dbReference type="InterPro" id="IPR008929">
    <property type="entry name" value="Chondroitin_lyas"/>
</dbReference>
<dbReference type="GO" id="GO:0016829">
    <property type="term" value="F:lyase activity"/>
    <property type="evidence" value="ECO:0007669"/>
    <property type="project" value="UniProtKB-KW"/>
</dbReference>
<evidence type="ECO:0000259" key="4">
    <source>
        <dbReference type="Pfam" id="PF05426"/>
    </source>
</evidence>
<keyword evidence="2 5" id="KW-0456">Lyase</keyword>
<dbReference type="InterPro" id="IPR008397">
    <property type="entry name" value="Alginate_lyase_dom"/>
</dbReference>
<evidence type="ECO:0000313" key="6">
    <source>
        <dbReference type="Proteomes" id="UP001596220"/>
    </source>
</evidence>
<proteinExistence type="predicted"/>
<feature type="domain" description="Alginate lyase" evidence="4">
    <location>
        <begin position="100"/>
        <end position="320"/>
    </location>
</feature>
<accession>A0ABW1P6M0</accession>
<keyword evidence="6" id="KW-1185">Reference proteome</keyword>
<dbReference type="RefSeq" id="WP_380636027.1">
    <property type="nucleotide sequence ID" value="NZ_JBHSQO010000011.1"/>
</dbReference>
<dbReference type="Pfam" id="PF05426">
    <property type="entry name" value="Alginate_lyase"/>
    <property type="match status" value="1"/>
</dbReference>
<evidence type="ECO:0000256" key="3">
    <source>
        <dbReference type="SAM" id="SignalP"/>
    </source>
</evidence>
<dbReference type="Proteomes" id="UP001596220">
    <property type="component" value="Unassembled WGS sequence"/>
</dbReference>
<comment type="caution">
    <text evidence="5">The sequence shown here is derived from an EMBL/GenBank/DDBJ whole genome shotgun (WGS) entry which is preliminary data.</text>
</comment>
<evidence type="ECO:0000256" key="1">
    <source>
        <dbReference type="ARBA" id="ARBA00022729"/>
    </source>
</evidence>
<evidence type="ECO:0000256" key="2">
    <source>
        <dbReference type="ARBA" id="ARBA00023239"/>
    </source>
</evidence>
<reference evidence="6" key="1">
    <citation type="journal article" date="2019" name="Int. J. Syst. Evol. Microbiol.">
        <title>The Global Catalogue of Microorganisms (GCM) 10K type strain sequencing project: providing services to taxonomists for standard genome sequencing and annotation.</title>
        <authorList>
            <consortium name="The Broad Institute Genomics Platform"/>
            <consortium name="The Broad Institute Genome Sequencing Center for Infectious Disease"/>
            <person name="Wu L."/>
            <person name="Ma J."/>
        </authorList>
    </citation>
    <scope>NUCLEOTIDE SEQUENCE [LARGE SCALE GENOMIC DNA]</scope>
    <source>
        <strain evidence="6">CGMCC 4.7246</strain>
    </source>
</reference>
<dbReference type="EMBL" id="JBHSQO010000011">
    <property type="protein sequence ID" value="MFC6090292.1"/>
    <property type="molecule type" value="Genomic_DNA"/>
</dbReference>
<feature type="signal peptide" evidence="3">
    <location>
        <begin position="1"/>
        <end position="27"/>
    </location>
</feature>
<dbReference type="Gene3D" id="1.50.10.100">
    <property type="entry name" value="Chondroitin AC/alginate lyase"/>
    <property type="match status" value="1"/>
</dbReference>
<sequence>MRRRSLLPAITLLAATLTVTTPAPSSAAPAVFTHPGVLVGTSQLDFVRDKVTTNQQPWRAAFDQMIAHPFASLSRVPKPRAVVECGSYSNPNHGCTDEREDALAAYTLSLAWYITRDNRYATKAIEIMDAWSATIRDHTNSNAPLQTAWAGSSWPRAAEIIKHVHRNWPNSGRFATMLRDVYLPEIVNGRKNTNGNWELSMMEASLGIAVFLEDRAAYDQAVSIFRTRIAAYVYLTADGPLPRTVPGSGIDTRDEIISHWHGQSTFVDGLSQETCRDFTHTGYGLAAAAHVAETARLQGQDLWGEVRERLRHAYGLHSRYQLGAEPVPSWLCGGSYKQALGPTTEVAFTALSTRLGIPMTNTQRLTERQRPAGTDKLFIAWETLTHASNPR</sequence>
<protein>
    <submittedName>
        <fullName evidence="5">Alginate lyase family protein</fullName>
    </submittedName>
</protein>
<name>A0ABW1P6M0_9PSEU</name>
<dbReference type="SUPFAM" id="SSF48230">
    <property type="entry name" value="Chondroitin AC/alginate lyase"/>
    <property type="match status" value="1"/>
</dbReference>
<gene>
    <name evidence="5" type="ORF">ACFP3R_13490</name>
</gene>
<keyword evidence="1 3" id="KW-0732">Signal</keyword>